<dbReference type="EMBL" id="LRGB01000930">
    <property type="protein sequence ID" value="KZS15126.1"/>
    <property type="molecule type" value="Genomic_DNA"/>
</dbReference>
<comment type="caution">
    <text evidence="2">The sequence shown here is derived from an EMBL/GenBank/DDBJ whole genome shotgun (WGS) entry which is preliminary data.</text>
</comment>
<sequence>MMLGHDFLDVVLSLSSCRPTFEATRIPREIGKQENVLHFPFSVAHLLMAFFCFVLSPPFLLDSIALKTVDCLSYQIIFVIRHLSIGLPFRRSLFNVSHVETFS</sequence>
<keyword evidence="3" id="KW-1185">Reference proteome</keyword>
<accession>A0A162CNW4</accession>
<reference evidence="2 3" key="1">
    <citation type="submission" date="2016-03" db="EMBL/GenBank/DDBJ databases">
        <title>EvidentialGene: Evidence-directed Construction of Genes on Genomes.</title>
        <authorList>
            <person name="Gilbert D.G."/>
            <person name="Choi J.-H."/>
            <person name="Mockaitis K."/>
            <person name="Colbourne J."/>
            <person name="Pfrender M."/>
        </authorList>
    </citation>
    <scope>NUCLEOTIDE SEQUENCE [LARGE SCALE GENOMIC DNA]</scope>
    <source>
        <strain evidence="2 3">Xinb3</strain>
        <tissue evidence="2">Complete organism</tissue>
    </source>
</reference>
<feature type="transmembrane region" description="Helical" evidence="1">
    <location>
        <begin position="36"/>
        <end position="60"/>
    </location>
</feature>
<evidence type="ECO:0000313" key="3">
    <source>
        <dbReference type="Proteomes" id="UP000076858"/>
    </source>
</evidence>
<gene>
    <name evidence="2" type="ORF">APZ42_019699</name>
</gene>
<name>A0A162CNW4_9CRUS</name>
<keyword evidence="1" id="KW-0472">Membrane</keyword>
<keyword evidence="1" id="KW-1133">Transmembrane helix</keyword>
<proteinExistence type="predicted"/>
<evidence type="ECO:0000256" key="1">
    <source>
        <dbReference type="SAM" id="Phobius"/>
    </source>
</evidence>
<organism evidence="2 3">
    <name type="scientific">Daphnia magna</name>
    <dbReference type="NCBI Taxonomy" id="35525"/>
    <lineage>
        <taxon>Eukaryota</taxon>
        <taxon>Metazoa</taxon>
        <taxon>Ecdysozoa</taxon>
        <taxon>Arthropoda</taxon>
        <taxon>Crustacea</taxon>
        <taxon>Branchiopoda</taxon>
        <taxon>Diplostraca</taxon>
        <taxon>Cladocera</taxon>
        <taxon>Anomopoda</taxon>
        <taxon>Daphniidae</taxon>
        <taxon>Daphnia</taxon>
    </lineage>
</organism>
<protein>
    <submittedName>
        <fullName evidence="2">Uncharacterized protein</fullName>
    </submittedName>
</protein>
<evidence type="ECO:0000313" key="2">
    <source>
        <dbReference type="EMBL" id="KZS15126.1"/>
    </source>
</evidence>
<dbReference type="AlphaFoldDB" id="A0A162CNW4"/>
<dbReference type="Proteomes" id="UP000076858">
    <property type="component" value="Unassembled WGS sequence"/>
</dbReference>
<keyword evidence="1" id="KW-0812">Transmembrane</keyword>